<dbReference type="RefSeq" id="XP_042601730.1">
    <property type="nucleotide sequence ID" value="XM_042745796.1"/>
</dbReference>
<reference evidence="1" key="1">
    <citation type="submission" date="2025-08" db="UniProtKB">
        <authorList>
            <consortium name="RefSeq"/>
        </authorList>
    </citation>
    <scope>IDENTIFICATION</scope>
    <source>
        <tissue evidence="1">Muscle</tissue>
    </source>
</reference>
<dbReference type="GeneID" id="109056064"/>
<dbReference type="OrthoDB" id="8961021at2759"/>
<dbReference type="Proteomes" id="UP001155660">
    <property type="component" value="Chromosome B19"/>
</dbReference>
<evidence type="ECO:0000313" key="1">
    <source>
        <dbReference type="RefSeq" id="XP_042601730.1"/>
    </source>
</evidence>
<organism evidence="1">
    <name type="scientific">Cyprinus carpio</name>
    <name type="common">Common carp</name>
    <dbReference type="NCBI Taxonomy" id="7962"/>
    <lineage>
        <taxon>Eukaryota</taxon>
        <taxon>Metazoa</taxon>
        <taxon>Chordata</taxon>
        <taxon>Craniata</taxon>
        <taxon>Vertebrata</taxon>
        <taxon>Euteleostomi</taxon>
        <taxon>Actinopterygii</taxon>
        <taxon>Neopterygii</taxon>
        <taxon>Teleostei</taxon>
        <taxon>Ostariophysi</taxon>
        <taxon>Cypriniformes</taxon>
        <taxon>Cyprinidae</taxon>
        <taxon>Cyprininae</taxon>
        <taxon>Cyprinus</taxon>
    </lineage>
</organism>
<gene>
    <name evidence="1" type="primary">LOC109056064</name>
</gene>
<accession>A0A9Q9XHI5</accession>
<dbReference type="Pfam" id="PF18749">
    <property type="entry name" value="SNAD3"/>
    <property type="match status" value="1"/>
</dbReference>
<dbReference type="AlphaFoldDB" id="A0A9Q9XHI5"/>
<dbReference type="KEGG" id="ccar:109056064"/>
<name>A0A9Q9XHI5_CYPCA</name>
<sequence length="388" mass="45905">MICKTLKCVVRMKKALQDAKNLDDSWIKEESDTIELIDLKKKKLFLQKVVHRIDLNCIHYINDYNYFLKNIFFPVNQTLSSKMSYFINHFKINEKVNLKSQYAFAVIELKTGERILIGPFKPKNVGQTGKYPDIHHSEHQCINNLKQEIKYMKKKKRIIKAIYIFTKYSPCLCIKGKLCPCMTQLANFSKDMYNEFNIDIYITFQDIYGATGSTAQTIKSFVKTSDKLSKNYEDSRNKILRLMKQVKKQYSRSKFTFFLGDKDQERFKNDIIKEMKEIKPDLEIELKIKFPSNPILLHEFKSFGEKQTNNIKTQLKNYNFTREIAENICSLFNSKWCEIADDKYNDFIYEKLSDYFKIFAVAFAYKDIKAFTNHFNLEKGTIICLNLE</sequence>
<dbReference type="InterPro" id="IPR040820">
    <property type="entry name" value="SNAD3"/>
</dbReference>
<proteinExistence type="predicted"/>
<protein>
    <submittedName>
        <fullName evidence="1">Uncharacterized protein LOC109056064</fullName>
    </submittedName>
</protein>